<dbReference type="AlphaFoldDB" id="A0A1I7Y840"/>
<protein>
    <submittedName>
        <fullName evidence="3">NR LBD domain-containing protein</fullName>
    </submittedName>
</protein>
<accession>A0A1I7Y840</accession>
<sequence>MSPPNGDLCSRKQSSPSSPRRRIDPLASLSYLIFNERLSSLDSSADVSALLTIIRGMKRLSLREFQTSHSVCSRDVAVVRSMEIYAKESVPLIAKMRLFPCLRAALPSEWIVSMNGGRSSDSLQRRFVGVIVF</sequence>
<reference evidence="3" key="1">
    <citation type="submission" date="2016-11" db="UniProtKB">
        <authorList>
            <consortium name="WormBaseParasite"/>
        </authorList>
    </citation>
    <scope>IDENTIFICATION</scope>
</reference>
<keyword evidence="2" id="KW-1185">Reference proteome</keyword>
<evidence type="ECO:0000313" key="3">
    <source>
        <dbReference type="WBParaSite" id="L893_g13711.t1"/>
    </source>
</evidence>
<evidence type="ECO:0000313" key="2">
    <source>
        <dbReference type="Proteomes" id="UP000095287"/>
    </source>
</evidence>
<dbReference type="WBParaSite" id="L893_g13711.t1">
    <property type="protein sequence ID" value="L893_g13711.t1"/>
    <property type="gene ID" value="L893_g13711"/>
</dbReference>
<organism evidence="2 3">
    <name type="scientific">Steinernema glaseri</name>
    <dbReference type="NCBI Taxonomy" id="37863"/>
    <lineage>
        <taxon>Eukaryota</taxon>
        <taxon>Metazoa</taxon>
        <taxon>Ecdysozoa</taxon>
        <taxon>Nematoda</taxon>
        <taxon>Chromadorea</taxon>
        <taxon>Rhabditida</taxon>
        <taxon>Tylenchina</taxon>
        <taxon>Panagrolaimomorpha</taxon>
        <taxon>Strongyloidoidea</taxon>
        <taxon>Steinernematidae</taxon>
        <taxon>Steinernema</taxon>
    </lineage>
</organism>
<name>A0A1I7Y840_9BILA</name>
<dbReference type="Proteomes" id="UP000095287">
    <property type="component" value="Unplaced"/>
</dbReference>
<feature type="region of interest" description="Disordered" evidence="1">
    <location>
        <begin position="1"/>
        <end position="22"/>
    </location>
</feature>
<proteinExistence type="predicted"/>
<evidence type="ECO:0000256" key="1">
    <source>
        <dbReference type="SAM" id="MobiDB-lite"/>
    </source>
</evidence>